<dbReference type="AlphaFoldDB" id="A0A540KXH5"/>
<protein>
    <submittedName>
        <fullName evidence="1">Uncharacterized protein</fullName>
    </submittedName>
</protein>
<evidence type="ECO:0000313" key="2">
    <source>
        <dbReference type="Proteomes" id="UP000315295"/>
    </source>
</evidence>
<evidence type="ECO:0000313" key="1">
    <source>
        <dbReference type="EMBL" id="TQD78935.1"/>
    </source>
</evidence>
<dbReference type="EMBL" id="VIEB01000881">
    <property type="protein sequence ID" value="TQD78935.1"/>
    <property type="molecule type" value="Genomic_DNA"/>
</dbReference>
<dbReference type="Proteomes" id="UP000315295">
    <property type="component" value="Unassembled WGS sequence"/>
</dbReference>
<keyword evidence="2" id="KW-1185">Reference proteome</keyword>
<reference evidence="1 2" key="1">
    <citation type="journal article" date="2019" name="G3 (Bethesda)">
        <title>Sequencing of a Wild Apple (Malus baccata) Genome Unravels the Differences Between Cultivated and Wild Apple Species Regarding Disease Resistance and Cold Tolerance.</title>
        <authorList>
            <person name="Chen X."/>
        </authorList>
    </citation>
    <scope>NUCLEOTIDE SEQUENCE [LARGE SCALE GENOMIC DNA]</scope>
    <source>
        <strain evidence="2">cv. Shandingzi</strain>
        <tissue evidence="1">Leaves</tissue>
    </source>
</reference>
<accession>A0A540KXH5</accession>
<proteinExistence type="predicted"/>
<name>A0A540KXH5_MALBA</name>
<comment type="caution">
    <text evidence="1">The sequence shown here is derived from an EMBL/GenBank/DDBJ whole genome shotgun (WGS) entry which is preliminary data.</text>
</comment>
<organism evidence="1 2">
    <name type="scientific">Malus baccata</name>
    <name type="common">Siberian crab apple</name>
    <name type="synonym">Pyrus baccata</name>
    <dbReference type="NCBI Taxonomy" id="106549"/>
    <lineage>
        <taxon>Eukaryota</taxon>
        <taxon>Viridiplantae</taxon>
        <taxon>Streptophyta</taxon>
        <taxon>Embryophyta</taxon>
        <taxon>Tracheophyta</taxon>
        <taxon>Spermatophyta</taxon>
        <taxon>Magnoliopsida</taxon>
        <taxon>eudicotyledons</taxon>
        <taxon>Gunneridae</taxon>
        <taxon>Pentapetalae</taxon>
        <taxon>rosids</taxon>
        <taxon>fabids</taxon>
        <taxon>Rosales</taxon>
        <taxon>Rosaceae</taxon>
        <taxon>Amygdaloideae</taxon>
        <taxon>Maleae</taxon>
        <taxon>Malus</taxon>
    </lineage>
</organism>
<sequence length="98" mass="11179">MGLGPTDKVDPLLTGFLPILNLLTGRGIEAQLQKLRSSVEVGRLCVEIFSTLLRFWCGFDDGVCMLEIVSKELRARSFRQSRHLREHPPHDEDRAEFL</sequence>
<gene>
    <name evidence="1" type="ORF">C1H46_035507</name>
</gene>